<dbReference type="GO" id="GO:0005856">
    <property type="term" value="C:cytoskeleton"/>
    <property type="evidence" value="ECO:0007669"/>
    <property type="project" value="UniProtKB-ARBA"/>
</dbReference>
<dbReference type="PANTHER" id="PTHR21683:SF3">
    <property type="entry name" value="CILIA AND FLAGELLA ASSOCIATED PROTEIN 100"/>
    <property type="match status" value="1"/>
</dbReference>
<feature type="region of interest" description="Disordered" evidence="3">
    <location>
        <begin position="426"/>
        <end position="466"/>
    </location>
</feature>
<gene>
    <name evidence="5" type="ORF">TVAG_091110</name>
</gene>
<feature type="region of interest" description="Disordered" evidence="3">
    <location>
        <begin position="385"/>
        <end position="410"/>
    </location>
</feature>
<dbReference type="InterPro" id="IPR025252">
    <property type="entry name" value="DUF4200"/>
</dbReference>
<evidence type="ECO:0000256" key="1">
    <source>
        <dbReference type="ARBA" id="ARBA00023054"/>
    </source>
</evidence>
<dbReference type="KEGG" id="tva:4757454"/>
<dbReference type="VEuPathDB" id="TrichDB:TVAG_091110"/>
<evidence type="ECO:0000256" key="2">
    <source>
        <dbReference type="SAM" id="Coils"/>
    </source>
</evidence>
<dbReference type="PANTHER" id="PTHR21683">
    <property type="entry name" value="COILED-COIL DOMAIN-CONTAINING PROTEIN 42 LIKE-2-LIKE-RELATED"/>
    <property type="match status" value="1"/>
</dbReference>
<dbReference type="InParanoid" id="A2F615"/>
<feature type="coiled-coil region" evidence="2">
    <location>
        <begin position="117"/>
        <end position="148"/>
    </location>
</feature>
<dbReference type="eggNOG" id="ENOG502QSDI">
    <property type="taxonomic scope" value="Eukaryota"/>
</dbReference>
<feature type="coiled-coil region" evidence="2">
    <location>
        <begin position="247"/>
        <end position="313"/>
    </location>
</feature>
<dbReference type="AlphaFoldDB" id="A2F615"/>
<dbReference type="InterPro" id="IPR051147">
    <property type="entry name" value="CFAP_domain-containing"/>
</dbReference>
<dbReference type="Pfam" id="PF13863">
    <property type="entry name" value="DUF4200"/>
    <property type="match status" value="1"/>
</dbReference>
<evidence type="ECO:0000259" key="4">
    <source>
        <dbReference type="Pfam" id="PF13863"/>
    </source>
</evidence>
<accession>A2F615</accession>
<protein>
    <recommendedName>
        <fullName evidence="4">DUF4200 domain-containing protein</fullName>
    </recommendedName>
</protein>
<reference evidence="5" key="2">
    <citation type="journal article" date="2007" name="Science">
        <title>Draft genome sequence of the sexually transmitted pathogen Trichomonas vaginalis.</title>
        <authorList>
            <person name="Carlton J.M."/>
            <person name="Hirt R.P."/>
            <person name="Silva J.C."/>
            <person name="Delcher A.L."/>
            <person name="Schatz M."/>
            <person name="Zhao Q."/>
            <person name="Wortman J.R."/>
            <person name="Bidwell S.L."/>
            <person name="Alsmark U.C.M."/>
            <person name="Besteiro S."/>
            <person name="Sicheritz-Ponten T."/>
            <person name="Noel C.J."/>
            <person name="Dacks J.B."/>
            <person name="Foster P.G."/>
            <person name="Simillion C."/>
            <person name="Van de Peer Y."/>
            <person name="Miranda-Saavedra D."/>
            <person name="Barton G.J."/>
            <person name="Westrop G.D."/>
            <person name="Mueller S."/>
            <person name="Dessi D."/>
            <person name="Fiori P.L."/>
            <person name="Ren Q."/>
            <person name="Paulsen I."/>
            <person name="Zhang H."/>
            <person name="Bastida-Corcuera F.D."/>
            <person name="Simoes-Barbosa A."/>
            <person name="Brown M.T."/>
            <person name="Hayes R.D."/>
            <person name="Mukherjee M."/>
            <person name="Okumura C.Y."/>
            <person name="Schneider R."/>
            <person name="Smith A.J."/>
            <person name="Vanacova S."/>
            <person name="Villalvazo M."/>
            <person name="Haas B.J."/>
            <person name="Pertea M."/>
            <person name="Feldblyum T.V."/>
            <person name="Utterback T.R."/>
            <person name="Shu C.L."/>
            <person name="Osoegawa K."/>
            <person name="de Jong P.J."/>
            <person name="Hrdy I."/>
            <person name="Horvathova L."/>
            <person name="Zubacova Z."/>
            <person name="Dolezal P."/>
            <person name="Malik S.B."/>
            <person name="Logsdon J.M. Jr."/>
            <person name="Henze K."/>
            <person name="Gupta A."/>
            <person name="Wang C.C."/>
            <person name="Dunne R.L."/>
            <person name="Upcroft J.A."/>
            <person name="Upcroft P."/>
            <person name="White O."/>
            <person name="Salzberg S.L."/>
            <person name="Tang P."/>
            <person name="Chiu C.-H."/>
            <person name="Lee Y.-S."/>
            <person name="Embley T.M."/>
            <person name="Coombs G.H."/>
            <person name="Mottram J.C."/>
            <person name="Tachezy J."/>
            <person name="Fraser-Liggett C.M."/>
            <person name="Johnson P.J."/>
        </authorList>
    </citation>
    <scope>NUCLEOTIDE SEQUENCE [LARGE SCALE GENOMIC DNA]</scope>
    <source>
        <strain evidence="5">G3</strain>
    </source>
</reference>
<dbReference type="EMBL" id="DS113630">
    <property type="protein sequence ID" value="EAX99644.1"/>
    <property type="molecule type" value="Genomic_DNA"/>
</dbReference>
<evidence type="ECO:0000313" key="5">
    <source>
        <dbReference type="EMBL" id="EAX99644.1"/>
    </source>
</evidence>
<dbReference type="SMR" id="A2F615"/>
<dbReference type="VEuPathDB" id="TrichDB:TVAGG3_0579100"/>
<dbReference type="RefSeq" id="XP_001312574.1">
    <property type="nucleotide sequence ID" value="XM_001312573.1"/>
</dbReference>
<evidence type="ECO:0000256" key="3">
    <source>
        <dbReference type="SAM" id="MobiDB-lite"/>
    </source>
</evidence>
<dbReference type="Proteomes" id="UP000001542">
    <property type="component" value="Unassembled WGS sequence"/>
</dbReference>
<sequence length="466" mass="54449">MSKEKLETADEVSSGPESAESVEKHMYTRPANPFRIPEDKEEFALHDQMRASSNKARSRLLDVKSVRENFRHLTQVSTQPITAEEKALDQLIPPPDSSKNREGLKEFISQKREIFLAQLAIDTKQEELQRLEKLEKEEESALKAKAAEINLFKTQFANFIESDGKATMDAGKAAEKKAKERLEVSMKIKQVSGQISTLRNEIAHQDEKLTECQQYEQFLESLTPPEWRKTHPGEMYFKDPDQLINIIASLEEQNMFLIRHCQEAEEAVERYRTKFNELLESREGGLKQMATNKEEKERELQVTREKNGQYKIDSEFKYGNELGDEEYNQIQQDIINFHKSLGFDVSSSNDIAMMLRRIENRMEELIMRLEKFEQSTVKSLALEKERERRDLKRTKDQEEKQRGQAEKVKKAIELANKPIERKLGRPLVERIIPKKGQSRQEEEDKARQEKLEKEADEQLLFGQIWD</sequence>
<keyword evidence="6" id="KW-1185">Reference proteome</keyword>
<dbReference type="OrthoDB" id="10264063at2759"/>
<name>A2F615_TRIV3</name>
<organism evidence="5 6">
    <name type="scientific">Trichomonas vaginalis (strain ATCC PRA-98 / G3)</name>
    <dbReference type="NCBI Taxonomy" id="412133"/>
    <lineage>
        <taxon>Eukaryota</taxon>
        <taxon>Metamonada</taxon>
        <taxon>Parabasalia</taxon>
        <taxon>Trichomonadida</taxon>
        <taxon>Trichomonadidae</taxon>
        <taxon>Trichomonas</taxon>
    </lineage>
</organism>
<feature type="compositionally biased region" description="Basic and acidic residues" evidence="3">
    <location>
        <begin position="426"/>
        <end position="453"/>
    </location>
</feature>
<feature type="region of interest" description="Disordered" evidence="3">
    <location>
        <begin position="1"/>
        <end position="35"/>
    </location>
</feature>
<evidence type="ECO:0000313" key="6">
    <source>
        <dbReference type="Proteomes" id="UP000001542"/>
    </source>
</evidence>
<proteinExistence type="predicted"/>
<dbReference type="STRING" id="5722.A2F615"/>
<keyword evidence="1 2" id="KW-0175">Coiled coil</keyword>
<dbReference type="OMA" id="AWKLSMT"/>
<feature type="domain" description="DUF4200" evidence="4">
    <location>
        <begin position="107"/>
        <end position="224"/>
    </location>
</feature>
<reference evidence="5" key="1">
    <citation type="submission" date="2006-10" db="EMBL/GenBank/DDBJ databases">
        <authorList>
            <person name="Amadeo P."/>
            <person name="Zhao Q."/>
            <person name="Wortman J."/>
            <person name="Fraser-Liggett C."/>
            <person name="Carlton J."/>
        </authorList>
    </citation>
    <scope>NUCLEOTIDE SEQUENCE</scope>
    <source>
        <strain evidence="5">G3</strain>
    </source>
</reference>